<name>A0A2S2BT07_9NOCA</name>
<dbReference type="Pfam" id="PF22945">
    <property type="entry name" value="LEM-3_GIY-YIG"/>
    <property type="match status" value="1"/>
</dbReference>
<proteinExistence type="predicted"/>
<accession>A0A2S2BT07</accession>
<dbReference type="OrthoDB" id="4037078at2"/>
<dbReference type="EMBL" id="CP021354">
    <property type="protein sequence ID" value="AWK71704.1"/>
    <property type="molecule type" value="Genomic_DNA"/>
</dbReference>
<evidence type="ECO:0008006" key="3">
    <source>
        <dbReference type="Google" id="ProtNLM"/>
    </source>
</evidence>
<reference evidence="1 2" key="1">
    <citation type="submission" date="2017-05" db="EMBL/GenBank/DDBJ databases">
        <title>Isolation of Rhodococcus sp. S2-17 biodegrading of BP-3.</title>
        <authorList>
            <person name="Lee Y."/>
            <person name="Kim K.H."/>
            <person name="Chun B.H."/>
            <person name="Jung H.S."/>
            <person name="Jeon C.O."/>
        </authorList>
    </citation>
    <scope>NUCLEOTIDE SEQUENCE [LARGE SCALE GENOMIC DNA]</scope>
    <source>
        <strain evidence="1 2">S2-17</strain>
    </source>
</reference>
<keyword evidence="2" id="KW-1185">Reference proteome</keyword>
<gene>
    <name evidence="1" type="ORF">CBI38_08950</name>
</gene>
<dbReference type="AlphaFoldDB" id="A0A2S2BT07"/>
<protein>
    <recommendedName>
        <fullName evidence="3">GIY-YIG domain-containing protein</fullName>
    </recommendedName>
</protein>
<dbReference type="RefSeq" id="WP_109328217.1">
    <property type="nucleotide sequence ID" value="NZ_CP021354.1"/>
</dbReference>
<organism evidence="1 2">
    <name type="scientific">Rhodococcus oxybenzonivorans</name>
    <dbReference type="NCBI Taxonomy" id="1990687"/>
    <lineage>
        <taxon>Bacteria</taxon>
        <taxon>Bacillati</taxon>
        <taxon>Actinomycetota</taxon>
        <taxon>Actinomycetes</taxon>
        <taxon>Mycobacteriales</taxon>
        <taxon>Nocardiaceae</taxon>
        <taxon>Rhodococcus</taxon>
    </lineage>
</organism>
<evidence type="ECO:0000313" key="1">
    <source>
        <dbReference type="EMBL" id="AWK71704.1"/>
    </source>
</evidence>
<dbReference type="KEGG" id="roz:CBI38_08950"/>
<dbReference type="CDD" id="cd10440">
    <property type="entry name" value="GIY-YIG_COG3680"/>
    <property type="match status" value="1"/>
</dbReference>
<dbReference type="Proteomes" id="UP000245711">
    <property type="component" value="Chromosome"/>
</dbReference>
<sequence length="365" mass="39869">MATVWTIPIDITSRWLDSAEVQAFLASNDLDNASPDPLVRFAQFSDVTKSLQRNIGHTYSSVQGAATALFDGIDGGVPVALKLAALRLILREVYQTRRAPEPFPKRVGDELGSYVYALLDPRNRSVFYVGKGRGTRVYGYVWEALAVDEHRKTLEDSEKDAPEVTAATIARIREIYDSGHEVEHYIVAHRLNATGDVAEAISDGLIGALGLLEGSVLTNLAAGAGEHRAVPVDDLVLQYAAEPVPNLPTPCVLLEVPRAAERGVTPDDIYERARGPWAAGAAVRNSENIPVIVFADNIVRAAYRAKSWSGVARPGDAQLWKFTGDLDPDLEAQFVNKRIVPAQVNLKKWPSHGWVPHLTQARPGR</sequence>
<evidence type="ECO:0000313" key="2">
    <source>
        <dbReference type="Proteomes" id="UP000245711"/>
    </source>
</evidence>